<gene>
    <name evidence="2" type="ORF">C7383_109108</name>
</gene>
<evidence type="ECO:0000313" key="3">
    <source>
        <dbReference type="Proteomes" id="UP000245412"/>
    </source>
</evidence>
<proteinExistence type="predicted"/>
<evidence type="ECO:0000259" key="1">
    <source>
        <dbReference type="Pfam" id="PF13349"/>
    </source>
</evidence>
<dbReference type="Pfam" id="PF13349">
    <property type="entry name" value="DUF4097"/>
    <property type="match status" value="1"/>
</dbReference>
<organism evidence="2 3">
    <name type="scientific">Murimonas intestini</name>
    <dbReference type="NCBI Taxonomy" id="1337051"/>
    <lineage>
        <taxon>Bacteria</taxon>
        <taxon>Bacillati</taxon>
        <taxon>Bacillota</taxon>
        <taxon>Clostridia</taxon>
        <taxon>Lachnospirales</taxon>
        <taxon>Lachnospiraceae</taxon>
        <taxon>Murimonas</taxon>
    </lineage>
</organism>
<keyword evidence="3" id="KW-1185">Reference proteome</keyword>
<reference evidence="2 3" key="1">
    <citation type="submission" date="2018-05" db="EMBL/GenBank/DDBJ databases">
        <authorList>
            <person name="Goeker M."/>
            <person name="Huntemann M."/>
            <person name="Clum A."/>
            <person name="Pillay M."/>
            <person name="Palaniappan K."/>
            <person name="Varghese N."/>
            <person name="Mikhailova N."/>
            <person name="Stamatis D."/>
            <person name="Reddy T."/>
            <person name="Daum C."/>
            <person name="Shapiro N."/>
            <person name="Ivanova N."/>
            <person name="Kyrpides N."/>
            <person name="Woyke T."/>
        </authorList>
    </citation>
    <scope>NUCLEOTIDE SEQUENCE [LARGE SCALE GENOMIC DNA]</scope>
    <source>
        <strain evidence="2 3">DSM 26524</strain>
    </source>
</reference>
<comment type="caution">
    <text evidence="2">The sequence shown here is derived from an EMBL/GenBank/DDBJ whole genome shotgun (WGS) entry which is preliminary data.</text>
</comment>
<feature type="domain" description="DUF4097" evidence="1">
    <location>
        <begin position="78"/>
        <end position="195"/>
    </location>
</feature>
<dbReference type="EMBL" id="QGGY01000009">
    <property type="protein sequence ID" value="PWJ74372.1"/>
    <property type="molecule type" value="Genomic_DNA"/>
</dbReference>
<dbReference type="AlphaFoldDB" id="A0AB73T296"/>
<accession>A0AB73T296</accession>
<evidence type="ECO:0000313" key="2">
    <source>
        <dbReference type="EMBL" id="PWJ74372.1"/>
    </source>
</evidence>
<dbReference type="RefSeq" id="WP_109747255.1">
    <property type="nucleotide sequence ID" value="NZ_JANKBI010000010.1"/>
</dbReference>
<sequence length="265" mass="29292">MRKFTKTMLILCAIFISLGLVFSIAAVSMGVRFIDLRDAAQDHVWSLAWDSENHRLVAGGADEGSGSTKHYEESFKDIRSIELELDICDVDILYYDGDDISLTADMKNSRELLYEESGRTLKIWDESKLKNIPISQNKESLLTLKVPRDLVFKEIEMSIDMGEANIQGIKADSVELSCDMGKINMDGSIMKEGSFECSMGSIKVSLEGKKDDFNYDIDCGMGSVSVDGKKDSGLSVSKEIDNGASKDLELDCDMGNIDIEFKGGN</sequence>
<name>A0AB73T296_9FIRM</name>
<dbReference type="InterPro" id="IPR025164">
    <property type="entry name" value="Toastrack_DUF4097"/>
</dbReference>
<protein>
    <submittedName>
        <fullName evidence="2">Adhesin</fullName>
    </submittedName>
</protein>
<dbReference type="Gene3D" id="2.160.20.120">
    <property type="match status" value="1"/>
</dbReference>
<dbReference type="Proteomes" id="UP000245412">
    <property type="component" value="Unassembled WGS sequence"/>
</dbReference>